<gene>
    <name evidence="1" type="ORF">LBBP_02223</name>
</gene>
<name>A0A0S2ISP2_LEPBO</name>
<dbReference type="Proteomes" id="UP000058857">
    <property type="component" value="Chromosome 1"/>
</dbReference>
<sequence length="46" mass="5808">MRVWEYFERIVFGDCPFHFSLLRDKFLYDYRTLLYNSKFSFNLEAE</sequence>
<reference evidence="1 2" key="1">
    <citation type="journal article" date="2015" name="PLoS Negl. Trop. Dis.">
        <title>Distribution of Plasmids in Distinct Leptospira Pathogenic Species.</title>
        <authorList>
            <person name="Wang Y."/>
            <person name="Zhuang X."/>
            <person name="Zhong Y."/>
            <person name="Zhang C."/>
            <person name="Zhang Y."/>
            <person name="Zeng L."/>
            <person name="Zhu Y."/>
            <person name="He P."/>
            <person name="Dong K."/>
            <person name="Pal U."/>
            <person name="Guo X."/>
            <person name="Qin J."/>
        </authorList>
    </citation>
    <scope>NUCLEOTIDE SEQUENCE [LARGE SCALE GENOMIC DNA]</scope>
    <source>
        <strain evidence="1 2">56604</strain>
    </source>
</reference>
<dbReference type="EMBL" id="CP012029">
    <property type="protein sequence ID" value="ALO26477.1"/>
    <property type="molecule type" value="Genomic_DNA"/>
</dbReference>
<accession>A0A0S2ISP2</accession>
<evidence type="ECO:0000313" key="2">
    <source>
        <dbReference type="Proteomes" id="UP000058857"/>
    </source>
</evidence>
<dbReference type="PATRIC" id="fig|280505.15.peg.2172"/>
<proteinExistence type="predicted"/>
<dbReference type="AlphaFoldDB" id="A0A0S2ISP2"/>
<organism evidence="1">
    <name type="scientific">Leptospira borgpetersenii serovar Ballum</name>
    <dbReference type="NCBI Taxonomy" id="280505"/>
    <lineage>
        <taxon>Bacteria</taxon>
        <taxon>Pseudomonadati</taxon>
        <taxon>Spirochaetota</taxon>
        <taxon>Spirochaetia</taxon>
        <taxon>Leptospirales</taxon>
        <taxon>Leptospiraceae</taxon>
        <taxon>Leptospira</taxon>
    </lineage>
</organism>
<protein>
    <submittedName>
        <fullName evidence="1">Uncharacterized protein</fullName>
    </submittedName>
</protein>
<evidence type="ECO:0000313" key="1">
    <source>
        <dbReference type="EMBL" id="ALO26477.1"/>
    </source>
</evidence>